<evidence type="ECO:0000256" key="7">
    <source>
        <dbReference type="ARBA" id="ARBA00022777"/>
    </source>
</evidence>
<dbReference type="KEGG" id="hla:Hlac_2389"/>
<sequence>MKLESDFIFGRSPRGLTVAYLCLGALFVLATDLAVVSMVGSLSTWTPVHAVDGWLFVSISSLVFYGATAYQKRRAAAARRELETSNQQLQVLSRVFRHNVRNDLNVIQGYTDLLAERVDDERSRECLETIRETTDDVVEISEKLRVIEDASPTPPSGRVDLVEAVREAATGVDRTDVSLTLDAPAEAWVHADESIEYPIQEVFENAVTHNDESVRRIDARVTENGSTACLEVSDNGPGIPADERAVLRAEEETPLSHASSIGLWLVKWMCETQGGTVRFETTDDGTTVRLRFDSVDNS</sequence>
<dbReference type="InterPro" id="IPR036890">
    <property type="entry name" value="HATPase_C_sf"/>
</dbReference>
<name>B9LSL7_HALLT</name>
<dbReference type="GO" id="GO:0000155">
    <property type="term" value="F:phosphorelay sensor kinase activity"/>
    <property type="evidence" value="ECO:0007669"/>
    <property type="project" value="InterPro"/>
</dbReference>
<keyword evidence="4" id="KW-1003">Cell membrane</keyword>
<comment type="subcellular location">
    <subcellularLocation>
        <location evidence="2">Cell membrane</location>
        <topology evidence="2">Multi-pass membrane protein</topology>
    </subcellularLocation>
</comment>
<comment type="catalytic activity">
    <reaction evidence="1">
        <text>ATP + protein L-histidine = ADP + protein N-phospho-L-histidine.</text>
        <dbReference type="EC" id="2.7.13.3"/>
    </reaction>
</comment>
<keyword evidence="9" id="KW-0812">Transmembrane</keyword>
<dbReference type="GO" id="GO:0005886">
    <property type="term" value="C:plasma membrane"/>
    <property type="evidence" value="ECO:0007669"/>
    <property type="project" value="UniProtKB-SubCell"/>
</dbReference>
<keyword evidence="9" id="KW-0472">Membrane</keyword>
<evidence type="ECO:0000313" key="11">
    <source>
        <dbReference type="EMBL" id="ACM57964.1"/>
    </source>
</evidence>
<evidence type="ECO:0000256" key="9">
    <source>
        <dbReference type="SAM" id="Phobius"/>
    </source>
</evidence>
<evidence type="ECO:0000256" key="8">
    <source>
        <dbReference type="ARBA" id="ARBA00022840"/>
    </source>
</evidence>
<dbReference type="eggNOG" id="arCOG02364">
    <property type="taxonomic scope" value="Archaea"/>
</dbReference>
<evidence type="ECO:0000256" key="4">
    <source>
        <dbReference type="ARBA" id="ARBA00022475"/>
    </source>
</evidence>
<keyword evidence="8" id="KW-0067">ATP-binding</keyword>
<keyword evidence="5" id="KW-0808">Transferase</keyword>
<dbReference type="SUPFAM" id="SSF47384">
    <property type="entry name" value="Homodimeric domain of signal transducing histidine kinase"/>
    <property type="match status" value="1"/>
</dbReference>
<dbReference type="AlphaFoldDB" id="B9LSL7"/>
<keyword evidence="9" id="KW-1133">Transmembrane helix</keyword>
<gene>
    <name evidence="11" type="ordered locus">Hlac_2389</name>
</gene>
<keyword evidence="12" id="KW-1185">Reference proteome</keyword>
<dbReference type="SUPFAM" id="SSF55874">
    <property type="entry name" value="ATPase domain of HSP90 chaperone/DNA topoisomerase II/histidine kinase"/>
    <property type="match status" value="1"/>
</dbReference>
<feature type="transmembrane region" description="Helical" evidence="9">
    <location>
        <begin position="20"/>
        <end position="41"/>
    </location>
</feature>
<keyword evidence="7 11" id="KW-0418">Kinase</keyword>
<dbReference type="Gene3D" id="1.10.287.130">
    <property type="match status" value="1"/>
</dbReference>
<dbReference type="PANTHER" id="PTHR44936">
    <property type="entry name" value="SENSOR PROTEIN CREC"/>
    <property type="match status" value="1"/>
</dbReference>
<organism evidence="11 12">
    <name type="scientific">Halorubrum lacusprofundi (strain ATCC 49239 / DSM 5036 / JCM 8891 / ACAM 34)</name>
    <dbReference type="NCBI Taxonomy" id="416348"/>
    <lineage>
        <taxon>Archaea</taxon>
        <taxon>Methanobacteriati</taxon>
        <taxon>Methanobacteriota</taxon>
        <taxon>Stenosarchaea group</taxon>
        <taxon>Halobacteria</taxon>
        <taxon>Halobacteriales</taxon>
        <taxon>Haloferacaceae</taxon>
        <taxon>Halorubrum</taxon>
    </lineage>
</organism>
<accession>B9LSL7</accession>
<dbReference type="CDD" id="cd00075">
    <property type="entry name" value="HATPase"/>
    <property type="match status" value="1"/>
</dbReference>
<dbReference type="SMART" id="SM00387">
    <property type="entry name" value="HATPase_c"/>
    <property type="match status" value="1"/>
</dbReference>
<protein>
    <recommendedName>
        <fullName evidence="3">histidine kinase</fullName>
        <ecNumber evidence="3">2.7.13.3</ecNumber>
    </recommendedName>
</protein>
<dbReference type="InterPro" id="IPR036097">
    <property type="entry name" value="HisK_dim/P_sf"/>
</dbReference>
<dbReference type="Pfam" id="PF00512">
    <property type="entry name" value="HisKA"/>
    <property type="match status" value="1"/>
</dbReference>
<dbReference type="GO" id="GO:0005524">
    <property type="term" value="F:ATP binding"/>
    <property type="evidence" value="ECO:0007669"/>
    <property type="project" value="UniProtKB-KW"/>
</dbReference>
<dbReference type="EC" id="2.7.13.3" evidence="3"/>
<evidence type="ECO:0000256" key="1">
    <source>
        <dbReference type="ARBA" id="ARBA00000085"/>
    </source>
</evidence>
<feature type="transmembrane region" description="Helical" evidence="9">
    <location>
        <begin position="53"/>
        <end position="70"/>
    </location>
</feature>
<reference evidence="11 12" key="1">
    <citation type="journal article" date="2016" name="Stand. Genomic Sci.">
        <title>Complete genome sequence of the Antarctic Halorubrum lacusprofundi type strain ACAM 34.</title>
        <authorList>
            <person name="Anderson I.J."/>
            <person name="DasSarma P."/>
            <person name="Lucas S."/>
            <person name="Copeland A."/>
            <person name="Lapidus A."/>
            <person name="Del Rio T.G."/>
            <person name="Tice H."/>
            <person name="Dalin E."/>
            <person name="Bruce D.C."/>
            <person name="Goodwin L."/>
            <person name="Pitluck S."/>
            <person name="Sims D."/>
            <person name="Brettin T.S."/>
            <person name="Detter J.C."/>
            <person name="Han C.S."/>
            <person name="Larimer F."/>
            <person name="Hauser L."/>
            <person name="Land M."/>
            <person name="Ivanova N."/>
            <person name="Richardson P."/>
            <person name="Cavicchioli R."/>
            <person name="DasSarma S."/>
            <person name="Woese C.R."/>
            <person name="Kyrpides N.C."/>
        </authorList>
    </citation>
    <scope>NUCLEOTIDE SEQUENCE [LARGE SCALE GENOMIC DNA]</scope>
    <source>
        <strain evidence="12">ATCC 49239 / DSM 5036 / JCM 8891 / ACAM 34</strain>
    </source>
</reference>
<evidence type="ECO:0000259" key="10">
    <source>
        <dbReference type="PROSITE" id="PS50109"/>
    </source>
</evidence>
<feature type="domain" description="Histidine kinase" evidence="10">
    <location>
        <begin position="95"/>
        <end position="296"/>
    </location>
</feature>
<evidence type="ECO:0000256" key="5">
    <source>
        <dbReference type="ARBA" id="ARBA00022679"/>
    </source>
</evidence>
<evidence type="ECO:0000256" key="6">
    <source>
        <dbReference type="ARBA" id="ARBA00022741"/>
    </source>
</evidence>
<dbReference type="EMBL" id="CP001365">
    <property type="protein sequence ID" value="ACM57964.1"/>
    <property type="molecule type" value="Genomic_DNA"/>
</dbReference>
<evidence type="ECO:0000256" key="2">
    <source>
        <dbReference type="ARBA" id="ARBA00004651"/>
    </source>
</evidence>
<evidence type="ECO:0000256" key="3">
    <source>
        <dbReference type="ARBA" id="ARBA00012438"/>
    </source>
</evidence>
<dbReference type="InterPro" id="IPR050980">
    <property type="entry name" value="2C_sensor_his_kinase"/>
</dbReference>
<dbReference type="RefSeq" id="WP_015911084.1">
    <property type="nucleotide sequence ID" value="NC_012029.1"/>
</dbReference>
<dbReference type="SMART" id="SM00388">
    <property type="entry name" value="HisKA"/>
    <property type="match status" value="1"/>
</dbReference>
<dbReference type="InterPro" id="IPR003661">
    <property type="entry name" value="HisK_dim/P_dom"/>
</dbReference>
<dbReference type="Proteomes" id="UP000000740">
    <property type="component" value="Chromosome 1"/>
</dbReference>
<proteinExistence type="predicted"/>
<dbReference type="InterPro" id="IPR005467">
    <property type="entry name" value="His_kinase_dom"/>
</dbReference>
<dbReference type="PROSITE" id="PS50109">
    <property type="entry name" value="HIS_KIN"/>
    <property type="match status" value="1"/>
</dbReference>
<keyword evidence="6" id="KW-0547">Nucleotide-binding</keyword>
<dbReference type="Pfam" id="PF02518">
    <property type="entry name" value="HATPase_c"/>
    <property type="match status" value="1"/>
</dbReference>
<dbReference type="Gene3D" id="3.30.565.10">
    <property type="entry name" value="Histidine kinase-like ATPase, C-terminal domain"/>
    <property type="match status" value="1"/>
</dbReference>
<dbReference type="InterPro" id="IPR003594">
    <property type="entry name" value="HATPase_dom"/>
</dbReference>
<evidence type="ECO:0000313" key="12">
    <source>
        <dbReference type="Proteomes" id="UP000000740"/>
    </source>
</evidence>
<dbReference type="GeneID" id="7400507"/>
<dbReference type="PANTHER" id="PTHR44936:SF10">
    <property type="entry name" value="SENSOR PROTEIN RSTB"/>
    <property type="match status" value="1"/>
</dbReference>
<dbReference type="HOGENOM" id="CLU_000445_114_58_2"/>